<dbReference type="Pfam" id="PF13561">
    <property type="entry name" value="adh_short_C2"/>
    <property type="match status" value="2"/>
</dbReference>
<dbReference type="SUPFAM" id="SSF51735">
    <property type="entry name" value="NAD(P)-binding Rossmann-fold domains"/>
    <property type="match status" value="1"/>
</dbReference>
<evidence type="ECO:0000313" key="3">
    <source>
        <dbReference type="EMBL" id="SVE12188.1"/>
    </source>
</evidence>
<sequence>DQMDIDVTNKSSVKEVIQSILDKYKKIDTLIYSVTAKPDDFYTPFTDCSLEGWQSVIHTELDGLFLVAQQVGCAMEKELQGNMILISSIYGLVGNDQRIYQGSNLAELYSDNKKDQDRKQIYSHSVYPVVKGGIISLTRYLAAYWGDKNIRVNCISPGGVYHEGENETFLKKYSDKVPLGRKAEVSEVSGAVVFLASDEATYITGQNLIIDGGWTSW</sequence>
<protein>
    <recommendedName>
        <fullName evidence="4">Short-chain dehydrogenase</fullName>
    </recommendedName>
</protein>
<dbReference type="AlphaFoldDB" id="A0A383AYG8"/>
<proteinExistence type="inferred from homology"/>
<dbReference type="InterPro" id="IPR002347">
    <property type="entry name" value="SDR_fam"/>
</dbReference>
<evidence type="ECO:0008006" key="4">
    <source>
        <dbReference type="Google" id="ProtNLM"/>
    </source>
</evidence>
<dbReference type="PANTHER" id="PTHR42760:SF133">
    <property type="entry name" value="3-OXOACYL-[ACYL-CARRIER-PROTEIN] REDUCTASE"/>
    <property type="match status" value="1"/>
</dbReference>
<dbReference type="GO" id="GO:0016616">
    <property type="term" value="F:oxidoreductase activity, acting on the CH-OH group of donors, NAD or NADP as acceptor"/>
    <property type="evidence" value="ECO:0007669"/>
    <property type="project" value="TreeGrafter"/>
</dbReference>
<dbReference type="InterPro" id="IPR036291">
    <property type="entry name" value="NAD(P)-bd_dom_sf"/>
</dbReference>
<evidence type="ECO:0000256" key="2">
    <source>
        <dbReference type="ARBA" id="ARBA00023002"/>
    </source>
</evidence>
<name>A0A383AYG8_9ZZZZ</name>
<comment type="similarity">
    <text evidence="1">Belongs to the short-chain dehydrogenases/reductases (SDR) family.</text>
</comment>
<gene>
    <name evidence="3" type="ORF">METZ01_LOCUS465042</name>
</gene>
<reference evidence="3" key="1">
    <citation type="submission" date="2018-05" db="EMBL/GenBank/DDBJ databases">
        <authorList>
            <person name="Lanie J.A."/>
            <person name="Ng W.-L."/>
            <person name="Kazmierczak K.M."/>
            <person name="Andrzejewski T.M."/>
            <person name="Davidsen T.M."/>
            <person name="Wayne K.J."/>
            <person name="Tettelin H."/>
            <person name="Glass J.I."/>
            <person name="Rusch D."/>
            <person name="Podicherti R."/>
            <person name="Tsui H.-C.T."/>
            <person name="Winkler M.E."/>
        </authorList>
    </citation>
    <scope>NUCLEOTIDE SEQUENCE</scope>
</reference>
<dbReference type="Gene3D" id="3.40.50.720">
    <property type="entry name" value="NAD(P)-binding Rossmann-like Domain"/>
    <property type="match status" value="1"/>
</dbReference>
<evidence type="ECO:0000256" key="1">
    <source>
        <dbReference type="ARBA" id="ARBA00006484"/>
    </source>
</evidence>
<dbReference type="PANTHER" id="PTHR42760">
    <property type="entry name" value="SHORT-CHAIN DEHYDROGENASES/REDUCTASES FAMILY MEMBER"/>
    <property type="match status" value="1"/>
</dbReference>
<accession>A0A383AYG8</accession>
<keyword evidence="2" id="KW-0560">Oxidoreductase</keyword>
<feature type="non-terminal residue" evidence="3">
    <location>
        <position position="1"/>
    </location>
</feature>
<organism evidence="3">
    <name type="scientific">marine metagenome</name>
    <dbReference type="NCBI Taxonomy" id="408172"/>
    <lineage>
        <taxon>unclassified sequences</taxon>
        <taxon>metagenomes</taxon>
        <taxon>ecological metagenomes</taxon>
    </lineage>
</organism>
<dbReference type="PRINTS" id="PR00081">
    <property type="entry name" value="GDHRDH"/>
</dbReference>
<dbReference type="EMBL" id="UINC01195566">
    <property type="protein sequence ID" value="SVE12188.1"/>
    <property type="molecule type" value="Genomic_DNA"/>
</dbReference>